<dbReference type="Gene3D" id="3.30.40.10">
    <property type="entry name" value="Zinc/RING finger domain, C3HC4 (zinc finger)"/>
    <property type="match status" value="1"/>
</dbReference>
<dbReference type="InterPro" id="IPR013083">
    <property type="entry name" value="Znf_RING/FYVE/PHD"/>
</dbReference>
<evidence type="ECO:0000313" key="2">
    <source>
        <dbReference type="Proteomes" id="UP000467841"/>
    </source>
</evidence>
<protein>
    <submittedName>
        <fullName evidence="1">Uncharacterized protein</fullName>
    </submittedName>
</protein>
<comment type="caution">
    <text evidence="1">The sequence shown here is derived from an EMBL/GenBank/DDBJ whole genome shotgun (WGS) entry which is preliminary data.</text>
</comment>
<dbReference type="Proteomes" id="UP000467841">
    <property type="component" value="Unassembled WGS sequence"/>
</dbReference>
<accession>A0A6D2IXV1</accession>
<name>A0A6D2IXV1_9BRAS</name>
<dbReference type="PANTHER" id="PTHR33240">
    <property type="entry name" value="OS08G0508500 PROTEIN"/>
    <property type="match status" value="1"/>
</dbReference>
<dbReference type="InterPro" id="IPR021109">
    <property type="entry name" value="Peptidase_aspartic_dom_sf"/>
</dbReference>
<evidence type="ECO:0000313" key="1">
    <source>
        <dbReference type="EMBL" id="CAA7030306.1"/>
    </source>
</evidence>
<keyword evidence="2" id="KW-1185">Reference proteome</keyword>
<dbReference type="Pfam" id="PF14570">
    <property type="entry name" value="zf-RING_4"/>
    <property type="match status" value="1"/>
</dbReference>
<dbReference type="SUPFAM" id="SSF57850">
    <property type="entry name" value="RING/U-box"/>
    <property type="match status" value="1"/>
</dbReference>
<reference evidence="1" key="1">
    <citation type="submission" date="2020-01" db="EMBL/GenBank/DDBJ databases">
        <authorList>
            <person name="Mishra B."/>
        </authorList>
    </citation>
    <scope>NUCLEOTIDE SEQUENCE [LARGE SCALE GENOMIC DNA]</scope>
</reference>
<dbReference type="Gene3D" id="2.40.70.10">
    <property type="entry name" value="Acid Proteases"/>
    <property type="match status" value="1"/>
</dbReference>
<dbReference type="AlphaFoldDB" id="A0A6D2IXV1"/>
<gene>
    <name evidence="1" type="ORF">MERR_LOCUS17541</name>
</gene>
<sequence>MGVEEGSIKPTSRPLTGFTAEHVYSCGTVRLPVYVGGISKLLKFIVMDKPAIYNAILGTPWLHEMKAVISIYQSGLSHRRSSPLTHPRRITTASHAGESHSSNRRIKILLRNLAVSPIRQDLNIPFSRFRCSFQATTISDHGEKTCPLCAEEMDLTDQQLKPCQCGYQMCLVLASHSGHGREISNRRAWSSLSHSI</sequence>
<proteinExistence type="predicted"/>
<organism evidence="1 2">
    <name type="scientific">Microthlaspi erraticum</name>
    <dbReference type="NCBI Taxonomy" id="1685480"/>
    <lineage>
        <taxon>Eukaryota</taxon>
        <taxon>Viridiplantae</taxon>
        <taxon>Streptophyta</taxon>
        <taxon>Embryophyta</taxon>
        <taxon>Tracheophyta</taxon>
        <taxon>Spermatophyta</taxon>
        <taxon>Magnoliopsida</taxon>
        <taxon>eudicotyledons</taxon>
        <taxon>Gunneridae</taxon>
        <taxon>Pentapetalae</taxon>
        <taxon>rosids</taxon>
        <taxon>malvids</taxon>
        <taxon>Brassicales</taxon>
        <taxon>Brassicaceae</taxon>
        <taxon>Coluteocarpeae</taxon>
        <taxon>Microthlaspi</taxon>
    </lineage>
</organism>
<dbReference type="EMBL" id="CACVBM020001094">
    <property type="protein sequence ID" value="CAA7030306.1"/>
    <property type="molecule type" value="Genomic_DNA"/>
</dbReference>
<dbReference type="OrthoDB" id="1923159at2759"/>
<dbReference type="PANTHER" id="PTHR33240:SF8">
    <property type="entry name" value="OS03G0439900 PROTEIN"/>
    <property type="match status" value="1"/>
</dbReference>